<dbReference type="InterPro" id="IPR038050">
    <property type="entry name" value="Neuro_actylchol_rec"/>
</dbReference>
<comment type="caution">
    <text evidence="6">Lacks conserved residue(s) required for the propagation of feature annotation.</text>
</comment>
<dbReference type="InterPro" id="IPR016186">
    <property type="entry name" value="C-type_lectin-like/link_sf"/>
</dbReference>
<dbReference type="InterPro" id="IPR023415">
    <property type="entry name" value="LDLR_class-A_CS"/>
</dbReference>
<dbReference type="SUPFAM" id="SSF57424">
    <property type="entry name" value="LDL receptor-like module"/>
    <property type="match status" value="1"/>
</dbReference>
<evidence type="ECO:0000256" key="2">
    <source>
        <dbReference type="ARBA" id="ARBA00022692"/>
    </source>
</evidence>
<dbReference type="GO" id="GO:0004888">
    <property type="term" value="F:transmembrane signaling receptor activity"/>
    <property type="evidence" value="ECO:0007669"/>
    <property type="project" value="InterPro"/>
</dbReference>
<reference evidence="9" key="1">
    <citation type="submission" date="2023-10" db="EMBL/GenBank/DDBJ databases">
        <title>Genome assemblies of two species of porcelain crab, Petrolisthes cinctipes and Petrolisthes manimaculis (Anomura: Porcellanidae).</title>
        <authorList>
            <person name="Angst P."/>
        </authorList>
    </citation>
    <scope>NUCLEOTIDE SEQUENCE</scope>
    <source>
        <strain evidence="9">PB745_01</strain>
        <tissue evidence="9">Gill</tissue>
    </source>
</reference>
<dbReference type="Gene3D" id="1.20.58.390">
    <property type="entry name" value="Neurotransmitter-gated ion-channel transmembrane domain"/>
    <property type="match status" value="1"/>
</dbReference>
<dbReference type="InterPro" id="IPR002172">
    <property type="entry name" value="LDrepeatLR_classA_rpt"/>
</dbReference>
<keyword evidence="4 7" id="KW-0472">Membrane</keyword>
<feature type="disulfide bond" evidence="6">
    <location>
        <begin position="335"/>
        <end position="350"/>
    </location>
</feature>
<keyword evidence="5 6" id="KW-1015">Disulfide bond</keyword>
<keyword evidence="3 7" id="KW-1133">Transmembrane helix</keyword>
<dbReference type="SUPFAM" id="SSF63712">
    <property type="entry name" value="Nicotinic receptor ligand binding domain-like"/>
    <property type="match status" value="1"/>
</dbReference>
<feature type="transmembrane region" description="Helical" evidence="7">
    <location>
        <begin position="556"/>
        <end position="578"/>
    </location>
</feature>
<dbReference type="Gene3D" id="2.70.170.10">
    <property type="entry name" value="Neurotransmitter-gated ion-channel ligand-binding domain"/>
    <property type="match status" value="1"/>
</dbReference>
<accession>A0AAE1K4A4</accession>
<dbReference type="SUPFAM" id="SSF90112">
    <property type="entry name" value="Neurotransmitter-gated ion-channel transmembrane pore"/>
    <property type="match status" value="1"/>
</dbReference>
<keyword evidence="2 7" id="KW-0812">Transmembrane</keyword>
<dbReference type="Proteomes" id="UP001286313">
    <property type="component" value="Unassembled WGS sequence"/>
</dbReference>
<proteinExistence type="predicted"/>
<feature type="disulfide bond" evidence="6">
    <location>
        <begin position="323"/>
        <end position="341"/>
    </location>
</feature>
<dbReference type="SUPFAM" id="SSF56436">
    <property type="entry name" value="C-type lectin-like"/>
    <property type="match status" value="1"/>
</dbReference>
<dbReference type="Gene3D" id="4.10.400.10">
    <property type="entry name" value="Low-density Lipoprotein Receptor"/>
    <property type="match status" value="1"/>
</dbReference>
<dbReference type="PROSITE" id="PS51828">
    <property type="entry name" value="PTX_2"/>
    <property type="match status" value="1"/>
</dbReference>
<dbReference type="GO" id="GO:0016020">
    <property type="term" value="C:membrane"/>
    <property type="evidence" value="ECO:0007669"/>
    <property type="project" value="UniProtKB-SubCell"/>
</dbReference>
<evidence type="ECO:0000256" key="4">
    <source>
        <dbReference type="ARBA" id="ARBA00023136"/>
    </source>
</evidence>
<name>A0AAE1K4A4_PETCI</name>
<evidence type="ECO:0000256" key="6">
    <source>
        <dbReference type="PROSITE-ProRule" id="PRU00124"/>
    </source>
</evidence>
<dbReference type="InterPro" id="IPR006202">
    <property type="entry name" value="Neur_chan_lig-bd"/>
</dbReference>
<dbReference type="CDD" id="cd00112">
    <property type="entry name" value="LDLa"/>
    <property type="match status" value="1"/>
</dbReference>
<protein>
    <recommendedName>
        <fullName evidence="8">Pentraxin (PTX) domain-containing protein</fullName>
    </recommendedName>
</protein>
<dbReference type="PROSITE" id="PS01209">
    <property type="entry name" value="LDLRA_1"/>
    <property type="match status" value="1"/>
</dbReference>
<organism evidence="9 10">
    <name type="scientific">Petrolisthes cinctipes</name>
    <name type="common">Flat porcelain crab</name>
    <dbReference type="NCBI Taxonomy" id="88211"/>
    <lineage>
        <taxon>Eukaryota</taxon>
        <taxon>Metazoa</taxon>
        <taxon>Ecdysozoa</taxon>
        <taxon>Arthropoda</taxon>
        <taxon>Crustacea</taxon>
        <taxon>Multicrustacea</taxon>
        <taxon>Malacostraca</taxon>
        <taxon>Eumalacostraca</taxon>
        <taxon>Eucarida</taxon>
        <taxon>Decapoda</taxon>
        <taxon>Pleocyemata</taxon>
        <taxon>Anomura</taxon>
        <taxon>Galatheoidea</taxon>
        <taxon>Porcellanidae</taxon>
        <taxon>Petrolisthes</taxon>
    </lineage>
</organism>
<feature type="domain" description="Pentraxin (PTX)" evidence="8">
    <location>
        <begin position="1"/>
        <end position="86"/>
    </location>
</feature>
<dbReference type="InterPro" id="IPR036734">
    <property type="entry name" value="Neur_chan_lig-bd_sf"/>
</dbReference>
<dbReference type="AlphaFoldDB" id="A0AAE1K4A4"/>
<dbReference type="GO" id="GO:0005230">
    <property type="term" value="F:extracellular ligand-gated monoatomic ion channel activity"/>
    <property type="evidence" value="ECO:0007669"/>
    <property type="project" value="InterPro"/>
</dbReference>
<dbReference type="Pfam" id="PF00057">
    <property type="entry name" value="Ldl_recept_a"/>
    <property type="match status" value="1"/>
</dbReference>
<comment type="caution">
    <text evidence="9">The sequence shown here is derived from an EMBL/GenBank/DDBJ whole genome shotgun (WGS) entry which is preliminary data.</text>
</comment>
<dbReference type="InterPro" id="IPR036719">
    <property type="entry name" value="Neuro-gated_channel_TM_sf"/>
</dbReference>
<dbReference type="PROSITE" id="PS50068">
    <property type="entry name" value="LDLRA_2"/>
    <property type="match status" value="1"/>
</dbReference>
<evidence type="ECO:0000256" key="3">
    <source>
        <dbReference type="ARBA" id="ARBA00022989"/>
    </source>
</evidence>
<dbReference type="InterPro" id="IPR006201">
    <property type="entry name" value="Neur_channel"/>
</dbReference>
<dbReference type="Gene3D" id="2.60.120.200">
    <property type="match status" value="1"/>
</dbReference>
<keyword evidence="10" id="KW-1185">Reference proteome</keyword>
<dbReference type="InterPro" id="IPR036055">
    <property type="entry name" value="LDL_receptor-like_sf"/>
</dbReference>
<dbReference type="EMBL" id="JAWQEG010003960">
    <property type="protein sequence ID" value="KAK3863709.1"/>
    <property type="molecule type" value="Genomic_DNA"/>
</dbReference>
<evidence type="ECO:0000259" key="8">
    <source>
        <dbReference type="PROSITE" id="PS51828"/>
    </source>
</evidence>
<dbReference type="SMART" id="SM00192">
    <property type="entry name" value="LDLa"/>
    <property type="match status" value="1"/>
</dbReference>
<evidence type="ECO:0000313" key="9">
    <source>
        <dbReference type="EMBL" id="KAK3863709.1"/>
    </source>
</evidence>
<dbReference type="Gene3D" id="3.10.100.10">
    <property type="entry name" value="Mannose-Binding Protein A, subunit A"/>
    <property type="match status" value="1"/>
</dbReference>
<dbReference type="InterPro" id="IPR001759">
    <property type="entry name" value="PTX_dom"/>
</dbReference>
<feature type="transmembrane region" description="Helical" evidence="7">
    <location>
        <begin position="620"/>
        <end position="639"/>
    </location>
</feature>
<dbReference type="Pfam" id="PF00354">
    <property type="entry name" value="Pentaxin"/>
    <property type="match status" value="1"/>
</dbReference>
<dbReference type="Pfam" id="PF02932">
    <property type="entry name" value="Neur_chan_memb"/>
    <property type="match status" value="1"/>
</dbReference>
<comment type="subcellular location">
    <subcellularLocation>
        <location evidence="1">Membrane</location>
        <topology evidence="1">Multi-pass membrane protein</topology>
    </subcellularLocation>
</comment>
<dbReference type="InterPro" id="IPR006029">
    <property type="entry name" value="Neurotrans-gated_channel_TM"/>
</dbReference>
<feature type="transmembrane region" description="Helical" evidence="7">
    <location>
        <begin position="590"/>
        <end position="608"/>
    </location>
</feature>
<dbReference type="PANTHER" id="PTHR18945">
    <property type="entry name" value="NEUROTRANSMITTER GATED ION CHANNEL"/>
    <property type="match status" value="1"/>
</dbReference>
<sequence>MSPLPMNGSLVMGHEQDSYDGDYSYLQNFMGRLTGFHLWDFKFSEDQIQNWMTCGIIQNALLSWIDLPWILHNTTGELKILPKDMGPCSQEQNSTLLLFINRMSWQAAQTFLQDKQLNMVVPHNAQESTNIANIMQNYGQSCKNDHYQEIYVWLGVMQSSGLNNSDYILDVNTNKTLTYTPWNNVTYMKIKFKTEEKCCSAQGLDGHWTIAPKDSSLCFLGVEEEVALPYYLAGECGFKEIFILTGYHRNSLFFYGVKNMRIWRTTNNAWVLWDVMKKNKLAMVKTKHLPLGHRSWTLLSKFCGLLPNTTTTFTLTNCKGFTCPNGECIKWDQRCDQQADCPGGFDEDNCHTAEYTSYYSPLTPPPAPFLLKLHIKVNRVTSVDLVRMMFDVDFVLTVKWKDPRLQYQNLHLITSLVLPKKNEPWKPKLSVKNSLDTADKIAGSVYIHQEGQGTHIINDTLYRGDENSLSTKFHMRLSAYCDIHLQRFPWVQHQCSVLMKIPNVRETETVYDPASSVTQVMQAMVGTYKIVDWNLRIQNNSPSFALLLSLHQQAEYHIWTVYLPTTLLMAIGYGTLFLPAERFPERGGMSLTTLLVLISLYTDASAALPNTSYIKLIDIWFVFSISFLSLIIAVHLATCKTDDLQPTFKGQGEEGWLAGTLGREQPL</sequence>
<dbReference type="InterPro" id="IPR013320">
    <property type="entry name" value="ConA-like_dom_sf"/>
</dbReference>
<dbReference type="SUPFAM" id="SSF49899">
    <property type="entry name" value="Concanavalin A-like lectins/glucanases"/>
    <property type="match status" value="1"/>
</dbReference>
<evidence type="ECO:0000256" key="7">
    <source>
        <dbReference type="SAM" id="Phobius"/>
    </source>
</evidence>
<dbReference type="InterPro" id="IPR016187">
    <property type="entry name" value="CTDL_fold"/>
</dbReference>
<evidence type="ECO:0000256" key="1">
    <source>
        <dbReference type="ARBA" id="ARBA00004141"/>
    </source>
</evidence>
<evidence type="ECO:0000313" key="10">
    <source>
        <dbReference type="Proteomes" id="UP001286313"/>
    </source>
</evidence>
<gene>
    <name evidence="9" type="ORF">Pcinc_030547</name>
</gene>
<dbReference type="Pfam" id="PF02931">
    <property type="entry name" value="Neur_chan_LBD"/>
    <property type="match status" value="1"/>
</dbReference>
<evidence type="ECO:0000256" key="5">
    <source>
        <dbReference type="ARBA" id="ARBA00023157"/>
    </source>
</evidence>